<dbReference type="Pfam" id="PF02825">
    <property type="entry name" value="WWE"/>
    <property type="match status" value="1"/>
</dbReference>
<keyword evidence="4" id="KW-0597">Phosphoprotein</keyword>
<gene>
    <name evidence="15" type="primary">parp12b</name>
</gene>
<dbReference type="Gene3D" id="4.10.1000.10">
    <property type="entry name" value="Zinc finger, CCCH-type"/>
    <property type="match status" value="1"/>
</dbReference>
<comment type="subcellular location">
    <subcellularLocation>
        <location evidence="2">Cytoplasm</location>
    </subcellularLocation>
    <subcellularLocation>
        <location evidence="1">Nucleus</location>
    </subcellularLocation>
</comment>
<dbReference type="InterPro" id="IPR037197">
    <property type="entry name" value="WWE_dom_sf"/>
</dbReference>
<dbReference type="OrthoDB" id="6133115at2759"/>
<dbReference type="PROSITE" id="PS50918">
    <property type="entry name" value="WWE"/>
    <property type="match status" value="1"/>
</dbReference>
<dbReference type="PANTHER" id="PTHR45740:SF13">
    <property type="entry name" value="POLY (ADP-RIBOSE) POLYMERASE FAMILY, MEMBER 12B"/>
    <property type="match status" value="1"/>
</dbReference>
<dbReference type="Proteomes" id="UP000504632">
    <property type="component" value="Chromosome 1"/>
</dbReference>
<dbReference type="Pfam" id="PF24356">
    <property type="entry name" value="WHD_PARP12"/>
    <property type="match status" value="1"/>
</dbReference>
<reference evidence="15" key="1">
    <citation type="submission" date="2025-08" db="UniProtKB">
        <authorList>
            <consortium name="RefSeq"/>
        </authorList>
    </citation>
    <scope>IDENTIFICATION</scope>
</reference>
<dbReference type="InterPro" id="IPR051712">
    <property type="entry name" value="ARTD-AVP"/>
</dbReference>
<keyword evidence="8 11" id="KW-0862">Zinc</keyword>
<dbReference type="PROSITE" id="PS50103">
    <property type="entry name" value="ZF_C3H1"/>
    <property type="match status" value="3"/>
</dbReference>
<dbReference type="SMART" id="SM00356">
    <property type="entry name" value="ZnF_C3H1"/>
    <property type="match status" value="3"/>
</dbReference>
<keyword evidence="14" id="KW-1185">Reference proteome</keyword>
<dbReference type="PANTHER" id="PTHR45740">
    <property type="entry name" value="POLY [ADP-RIBOSE] POLYMERASE"/>
    <property type="match status" value="1"/>
</dbReference>
<feature type="domain" description="C3H1-type" evidence="12">
    <location>
        <begin position="181"/>
        <end position="203"/>
    </location>
</feature>
<dbReference type="CTD" id="553633"/>
<dbReference type="GO" id="GO:0005634">
    <property type="term" value="C:nucleus"/>
    <property type="evidence" value="ECO:0007669"/>
    <property type="project" value="UniProtKB-SubCell"/>
</dbReference>
<dbReference type="AlphaFoldDB" id="A0A6J2VZV8"/>
<evidence type="ECO:0000256" key="10">
    <source>
        <dbReference type="ARBA" id="ARBA00024347"/>
    </source>
</evidence>
<feature type="domain" description="C3H1-type" evidence="12">
    <location>
        <begin position="255"/>
        <end position="282"/>
    </location>
</feature>
<dbReference type="Pfam" id="PF23466">
    <property type="entry name" value="WWE_4"/>
    <property type="match status" value="1"/>
</dbReference>
<evidence type="ECO:0000256" key="2">
    <source>
        <dbReference type="ARBA" id="ARBA00004496"/>
    </source>
</evidence>
<evidence type="ECO:0000256" key="1">
    <source>
        <dbReference type="ARBA" id="ARBA00004123"/>
    </source>
</evidence>
<feature type="domain" description="WWE" evidence="13">
    <location>
        <begin position="341"/>
        <end position="428"/>
    </location>
</feature>
<evidence type="ECO:0000313" key="14">
    <source>
        <dbReference type="Proteomes" id="UP000504632"/>
    </source>
</evidence>
<dbReference type="InterPro" id="IPR000571">
    <property type="entry name" value="Znf_CCCH"/>
</dbReference>
<dbReference type="InterPro" id="IPR057602">
    <property type="entry name" value="Zfn-CCCH_PARP12"/>
</dbReference>
<comment type="similarity">
    <text evidence="10">Belongs to the ARTD/PARP family.</text>
</comment>
<evidence type="ECO:0000256" key="8">
    <source>
        <dbReference type="ARBA" id="ARBA00022833"/>
    </source>
</evidence>
<dbReference type="InterPro" id="IPR004170">
    <property type="entry name" value="WWE_dom"/>
</dbReference>
<evidence type="ECO:0000256" key="9">
    <source>
        <dbReference type="ARBA" id="ARBA00023242"/>
    </source>
</evidence>
<name>A0A6J2VZV8_CHACN</name>
<keyword evidence="9" id="KW-0539">Nucleus</keyword>
<feature type="zinc finger region" description="C3H1-type" evidence="11">
    <location>
        <begin position="95"/>
        <end position="120"/>
    </location>
</feature>
<evidence type="ECO:0000256" key="7">
    <source>
        <dbReference type="ARBA" id="ARBA00022771"/>
    </source>
</evidence>
<feature type="domain" description="C3H1-type" evidence="12">
    <location>
        <begin position="95"/>
        <end position="120"/>
    </location>
</feature>
<dbReference type="Gene3D" id="3.30.1370.210">
    <property type="match status" value="1"/>
</dbReference>
<dbReference type="InParanoid" id="A0A6J2VZV8"/>
<feature type="zinc finger region" description="C3H1-type" evidence="11">
    <location>
        <begin position="181"/>
        <end position="203"/>
    </location>
</feature>
<dbReference type="SUPFAM" id="SSF117839">
    <property type="entry name" value="WWE domain"/>
    <property type="match status" value="1"/>
</dbReference>
<protein>
    <submittedName>
        <fullName evidence="15">Protein mono-ADP-ribosyltransferase PARP12b</fullName>
    </submittedName>
</protein>
<evidence type="ECO:0000313" key="15">
    <source>
        <dbReference type="RefSeq" id="XP_030638600.1"/>
    </source>
</evidence>
<dbReference type="GO" id="GO:1990404">
    <property type="term" value="F:NAD+-protein mono-ADP-ribosyltransferase activity"/>
    <property type="evidence" value="ECO:0007669"/>
    <property type="project" value="TreeGrafter"/>
</dbReference>
<dbReference type="GO" id="GO:0003950">
    <property type="term" value="F:NAD+ poly-ADP-ribosyltransferase activity"/>
    <property type="evidence" value="ECO:0007669"/>
    <property type="project" value="TreeGrafter"/>
</dbReference>
<dbReference type="RefSeq" id="XP_030638600.1">
    <property type="nucleotide sequence ID" value="XM_030782740.1"/>
</dbReference>
<evidence type="ECO:0000256" key="3">
    <source>
        <dbReference type="ARBA" id="ARBA00022490"/>
    </source>
</evidence>
<dbReference type="Gene3D" id="3.30.720.50">
    <property type="match status" value="1"/>
</dbReference>
<keyword evidence="5 11" id="KW-0479">Metal-binding</keyword>
<proteinExistence type="inferred from homology"/>
<evidence type="ECO:0000259" key="12">
    <source>
        <dbReference type="PROSITE" id="PS50103"/>
    </source>
</evidence>
<dbReference type="GO" id="GO:0008270">
    <property type="term" value="F:zinc ion binding"/>
    <property type="evidence" value="ECO:0007669"/>
    <property type="project" value="UniProtKB-KW"/>
</dbReference>
<keyword evidence="3" id="KW-0963">Cytoplasm</keyword>
<evidence type="ECO:0000256" key="5">
    <source>
        <dbReference type="ARBA" id="ARBA00022723"/>
    </source>
</evidence>
<feature type="zinc finger region" description="C3H1-type" evidence="11">
    <location>
        <begin position="255"/>
        <end position="282"/>
    </location>
</feature>
<evidence type="ECO:0000256" key="4">
    <source>
        <dbReference type="ARBA" id="ARBA00022553"/>
    </source>
</evidence>
<evidence type="ECO:0000256" key="6">
    <source>
        <dbReference type="ARBA" id="ARBA00022737"/>
    </source>
</evidence>
<keyword evidence="7 11" id="KW-0863">Zinc-finger</keyword>
<sequence length="444" mass="52708">MSSYSRVIHHATSILCSQRGSMDFLQLHRKVFQRFDITEEDFWYIVKRCSRFALVRNKEGTEELGNDCIVVAKTSLRLCKSYSKQDCYDCQQLHLCKYFVYGNCRYGKGRGQCKFSHDIHSKHNFPLLRECTLHELHEDDLFLLLLLNDPSLLPEVCSHYNKGSGPFGACTFKEQCTKVHICQYFVQDDCMFGVRCKRQHSIDEYSHRMLEERGLSCDIIRDLPYIYQNIYRLNSNTADSERISEPISKPLIQTEEKNEICLHFLRGNCRFQEQCIRVHFNLPYKWEVYDGNGWRNLRQMEEIERAYCDPRNTFSPCSKPVDFQTMTRGPCPVRRLSTASSVTKPSHYILTTDWCWYYKGDHENWIEYGQPDDKQRITSITSRELEMAYLEDNTAEITVMKGHRQYYLSFQDMYQRNPKHNTKRKVRRRPRFVSINEVESKTAR</sequence>
<organism evidence="14 15">
    <name type="scientific">Chanos chanos</name>
    <name type="common">Milkfish</name>
    <name type="synonym">Mugil chanos</name>
    <dbReference type="NCBI Taxonomy" id="29144"/>
    <lineage>
        <taxon>Eukaryota</taxon>
        <taxon>Metazoa</taxon>
        <taxon>Chordata</taxon>
        <taxon>Craniata</taxon>
        <taxon>Vertebrata</taxon>
        <taxon>Euteleostomi</taxon>
        <taxon>Actinopterygii</taxon>
        <taxon>Neopterygii</taxon>
        <taxon>Teleostei</taxon>
        <taxon>Ostariophysi</taxon>
        <taxon>Gonorynchiformes</taxon>
        <taxon>Chanidae</taxon>
        <taxon>Chanos</taxon>
    </lineage>
</organism>
<accession>A0A6J2VZV8</accession>
<dbReference type="GO" id="GO:0005737">
    <property type="term" value="C:cytoplasm"/>
    <property type="evidence" value="ECO:0007669"/>
    <property type="project" value="UniProtKB-SubCell"/>
</dbReference>
<evidence type="ECO:0000259" key="13">
    <source>
        <dbReference type="PROSITE" id="PS50918"/>
    </source>
</evidence>
<dbReference type="InterPro" id="IPR056226">
    <property type="entry name" value="WH_PARP12"/>
</dbReference>
<dbReference type="Pfam" id="PF25261">
    <property type="entry name" value="zf-CCCH_PARP12"/>
    <property type="match status" value="1"/>
</dbReference>
<evidence type="ECO:0000256" key="11">
    <source>
        <dbReference type="PROSITE-ProRule" id="PRU00723"/>
    </source>
</evidence>
<keyword evidence="6" id="KW-0677">Repeat</keyword>
<dbReference type="GeneID" id="115819179"/>